<evidence type="ECO:0000256" key="2">
    <source>
        <dbReference type="ARBA" id="ARBA00023315"/>
    </source>
</evidence>
<comment type="caution">
    <text evidence="4">The sequence shown here is derived from an EMBL/GenBank/DDBJ whole genome shotgun (WGS) entry which is preliminary data.</text>
</comment>
<dbReference type="PANTHER" id="PTHR43877:SF2">
    <property type="entry name" value="AMINOALKYLPHOSPHONATE N-ACETYLTRANSFERASE-RELATED"/>
    <property type="match status" value="1"/>
</dbReference>
<dbReference type="Gene3D" id="3.40.630.30">
    <property type="match status" value="1"/>
</dbReference>
<keyword evidence="2" id="KW-0012">Acyltransferase</keyword>
<name>A0ABR9E8A8_9GAMM</name>
<feature type="domain" description="N-acetyltransferase" evidence="3">
    <location>
        <begin position="3"/>
        <end position="170"/>
    </location>
</feature>
<reference evidence="4 5" key="1">
    <citation type="submission" date="2015-03" db="EMBL/GenBank/DDBJ databases">
        <title>Genome sequence of Pseudoalteromonas aurantia.</title>
        <authorList>
            <person name="Xie B.-B."/>
            <person name="Rong J.-C."/>
            <person name="Qin Q.-L."/>
            <person name="Zhang Y.-Z."/>
        </authorList>
    </citation>
    <scope>NUCLEOTIDE SEQUENCE [LARGE SCALE GENOMIC DNA]</scope>
    <source>
        <strain evidence="4 5">208</strain>
    </source>
</reference>
<dbReference type="Proteomes" id="UP000615755">
    <property type="component" value="Unassembled WGS sequence"/>
</dbReference>
<organism evidence="4 5">
    <name type="scientific">Pseudoalteromonas aurantia 208</name>
    <dbReference type="NCBI Taxonomy" id="1314867"/>
    <lineage>
        <taxon>Bacteria</taxon>
        <taxon>Pseudomonadati</taxon>
        <taxon>Pseudomonadota</taxon>
        <taxon>Gammaproteobacteria</taxon>
        <taxon>Alteromonadales</taxon>
        <taxon>Pseudoalteromonadaceae</taxon>
        <taxon>Pseudoalteromonas</taxon>
    </lineage>
</organism>
<evidence type="ECO:0000256" key="1">
    <source>
        <dbReference type="ARBA" id="ARBA00022679"/>
    </source>
</evidence>
<keyword evidence="5" id="KW-1185">Reference proteome</keyword>
<sequence length="172" mass="19435">MNSHIKRLTSLAQYNIALTHLLAQCIKSGASLGFNTCNNTQPLSAYWEAVDMQLTSRMFLGYFCDNTLVGCVHYTRCLKPNGVHRAEVEKLLVHPQYQRQGIASALMQSLECEATKQGIELLILDTQTGDNSEKFYQTSNYIKCGEIPHFVRDSNGLFFSTSYYFKKLLSTS</sequence>
<dbReference type="SUPFAM" id="SSF55729">
    <property type="entry name" value="Acyl-CoA N-acyltransferases (Nat)"/>
    <property type="match status" value="1"/>
</dbReference>
<dbReference type="CDD" id="cd04301">
    <property type="entry name" value="NAT_SF"/>
    <property type="match status" value="1"/>
</dbReference>
<protein>
    <recommendedName>
        <fullName evidence="3">N-acetyltransferase domain-containing protein</fullName>
    </recommendedName>
</protein>
<evidence type="ECO:0000313" key="4">
    <source>
        <dbReference type="EMBL" id="MBE0367228.1"/>
    </source>
</evidence>
<keyword evidence="1" id="KW-0808">Transferase</keyword>
<dbReference type="Pfam" id="PF00583">
    <property type="entry name" value="Acetyltransf_1"/>
    <property type="match status" value="1"/>
</dbReference>
<dbReference type="RefSeq" id="WP_192506686.1">
    <property type="nucleotide sequence ID" value="NZ_AQGV01000012.1"/>
</dbReference>
<dbReference type="InterPro" id="IPR050832">
    <property type="entry name" value="Bact_Acetyltransf"/>
</dbReference>
<gene>
    <name evidence="4" type="ORF">PAUR_a0552</name>
</gene>
<dbReference type="InterPro" id="IPR016181">
    <property type="entry name" value="Acyl_CoA_acyltransferase"/>
</dbReference>
<dbReference type="PROSITE" id="PS51186">
    <property type="entry name" value="GNAT"/>
    <property type="match status" value="1"/>
</dbReference>
<dbReference type="InterPro" id="IPR000182">
    <property type="entry name" value="GNAT_dom"/>
</dbReference>
<accession>A0ABR9E8A8</accession>
<proteinExistence type="predicted"/>
<evidence type="ECO:0000259" key="3">
    <source>
        <dbReference type="PROSITE" id="PS51186"/>
    </source>
</evidence>
<evidence type="ECO:0000313" key="5">
    <source>
        <dbReference type="Proteomes" id="UP000615755"/>
    </source>
</evidence>
<dbReference type="PANTHER" id="PTHR43877">
    <property type="entry name" value="AMINOALKYLPHOSPHONATE N-ACETYLTRANSFERASE-RELATED-RELATED"/>
    <property type="match status" value="1"/>
</dbReference>
<dbReference type="EMBL" id="AQGV01000012">
    <property type="protein sequence ID" value="MBE0367228.1"/>
    <property type="molecule type" value="Genomic_DNA"/>
</dbReference>